<sequence>MSARQIVLCFDGTGNTFRTDGTDTNVLRICRMLEKSDEQLCYYQPGIGTDITPGSLASTTIQKKGKLSNSKALNLALGRSFDRHVLGGYRFLMRHYQAGAQVYIFGFSRGAYTAQFLNEMLDYVGLLGPDNEEVVPFIWDAFVSWKLSRTDNDREAKRKAFQVMKDSREILSRPMARVQFLGMFDAVNSIADFEVNVDGSTSAKVVRHAVSIDERRIKFRPVLLQPHREDWAHQAPSDEKKPAKGTSTNSEHTSGPPVLPEISNISIPSKQQEKEDEETQDIEEMWFPGGHADIGGGWNLGSNEAWPLTHVPLVWMAQEAQRAGLRLDSKKMKQHECIGEFDSDFDLQASNLKRDACSSEIPRAHKDYLEALHLAGTKGHIHDLLAYGNGLPLTSVLSWRLMEYLPLRRIESQPDGAWKAVRWPPPRGRTRDIPVNARIHVSAIQRMKSDPSYRPGNLIFGACERKEVASGAVGIGNLVIHSYKGDPLRERYVRR</sequence>
<dbReference type="Pfam" id="PF09994">
    <property type="entry name" value="T6SS_Tle1-like_cat"/>
    <property type="match status" value="1"/>
</dbReference>
<dbReference type="STRING" id="5078.A0A135LRX8"/>
<dbReference type="InterPro" id="IPR018712">
    <property type="entry name" value="Tle1-like_cat"/>
</dbReference>
<dbReference type="Proteomes" id="UP000070168">
    <property type="component" value="Unassembled WGS sequence"/>
</dbReference>
<evidence type="ECO:0000259" key="2">
    <source>
        <dbReference type="Pfam" id="PF09994"/>
    </source>
</evidence>
<accession>A0A135LRX8</accession>
<evidence type="ECO:0000256" key="1">
    <source>
        <dbReference type="SAM" id="MobiDB-lite"/>
    </source>
</evidence>
<dbReference type="PANTHER" id="PTHR33840">
    <property type="match status" value="1"/>
</dbReference>
<protein>
    <recommendedName>
        <fullName evidence="2">T6SS Phospholipase effector Tle1-like catalytic domain-containing protein</fullName>
    </recommendedName>
</protein>
<dbReference type="RefSeq" id="XP_040650228.1">
    <property type="nucleotide sequence ID" value="XM_040796798.1"/>
</dbReference>
<feature type="region of interest" description="Disordered" evidence="1">
    <location>
        <begin position="228"/>
        <end position="280"/>
    </location>
</feature>
<dbReference type="EMBL" id="LHQR01000029">
    <property type="protein sequence ID" value="KXG51692.1"/>
    <property type="molecule type" value="Genomic_DNA"/>
</dbReference>
<feature type="compositionally biased region" description="Basic and acidic residues" evidence="1">
    <location>
        <begin position="228"/>
        <end position="242"/>
    </location>
</feature>
<feature type="domain" description="T6SS Phospholipase effector Tle1-like catalytic" evidence="2">
    <location>
        <begin position="4"/>
        <end position="319"/>
    </location>
</feature>
<keyword evidence="4" id="KW-1185">Reference proteome</keyword>
<organism evidence="3 4">
    <name type="scientific">Penicillium patulum</name>
    <name type="common">Penicillium griseofulvum</name>
    <dbReference type="NCBI Taxonomy" id="5078"/>
    <lineage>
        <taxon>Eukaryota</taxon>
        <taxon>Fungi</taxon>
        <taxon>Dikarya</taxon>
        <taxon>Ascomycota</taxon>
        <taxon>Pezizomycotina</taxon>
        <taxon>Eurotiomycetes</taxon>
        <taxon>Eurotiomycetidae</taxon>
        <taxon>Eurotiales</taxon>
        <taxon>Aspergillaceae</taxon>
        <taxon>Penicillium</taxon>
    </lineage>
</organism>
<dbReference type="PANTHER" id="PTHR33840:SF2">
    <property type="entry name" value="TLE1 PHOSPHOLIPASE DOMAIN-CONTAINING PROTEIN"/>
    <property type="match status" value="1"/>
</dbReference>
<dbReference type="GeneID" id="63712098"/>
<comment type="caution">
    <text evidence="3">The sequence shown here is derived from an EMBL/GenBank/DDBJ whole genome shotgun (WGS) entry which is preliminary data.</text>
</comment>
<gene>
    <name evidence="3" type="ORF">PGRI_090850</name>
</gene>
<evidence type="ECO:0000313" key="3">
    <source>
        <dbReference type="EMBL" id="KXG51692.1"/>
    </source>
</evidence>
<dbReference type="OMA" id="EMIPFIW"/>
<dbReference type="OrthoDB" id="3162439at2759"/>
<proteinExistence type="predicted"/>
<evidence type="ECO:0000313" key="4">
    <source>
        <dbReference type="Proteomes" id="UP000070168"/>
    </source>
</evidence>
<dbReference type="AlphaFoldDB" id="A0A135LRX8"/>
<name>A0A135LRX8_PENPA</name>
<reference evidence="3 4" key="1">
    <citation type="journal article" date="2016" name="BMC Genomics">
        <title>Genome sequencing and secondary metabolism of the postharvest pathogen Penicillium griseofulvum.</title>
        <authorList>
            <person name="Banani H."/>
            <person name="Marcet-Houben M."/>
            <person name="Ballester A.R."/>
            <person name="Abbruscato P."/>
            <person name="Gonzalez-Candelas L."/>
            <person name="Gabaldon T."/>
            <person name="Spadaro D."/>
        </authorList>
    </citation>
    <scope>NUCLEOTIDE SEQUENCE [LARGE SCALE GENOMIC DNA]</scope>
    <source>
        <strain evidence="3 4">PG3</strain>
    </source>
</reference>